<comment type="caution">
    <text evidence="2">The sequence shown here is derived from an EMBL/GenBank/DDBJ whole genome shotgun (WGS) entry which is preliminary data.</text>
</comment>
<sequence length="183" mass="22000">MAKTLSQQFGKPQLEPTQKPSPMALEYGTIGQQNVSASLRGFLQNWQNWQQNQHNQKNLKIPQKQNNPFSFEIFETQKEIVLLQYPCKDCIERRKFADNSAKRNTKIKEEKDEVYEHIKKVEKQIFDIFKEYERINNNFSAQWYYPIKMKILNGKFIGMLANFQEFFNYKRKENLQIDDYLNQ</sequence>
<dbReference type="AlphaFoldDB" id="A0A397UIK0"/>
<dbReference type="Proteomes" id="UP000266673">
    <property type="component" value="Unassembled WGS sequence"/>
</dbReference>
<protein>
    <submittedName>
        <fullName evidence="2">Uncharacterized protein</fullName>
    </submittedName>
</protein>
<name>A0A397UIK0_9GLOM</name>
<reference evidence="2 3" key="1">
    <citation type="submission" date="2018-06" db="EMBL/GenBank/DDBJ databases">
        <title>Comparative genomics reveals the genomic features of Rhizophagus irregularis, R. cerebriforme, R. diaphanum and Gigaspora rosea, and their symbiotic lifestyle signature.</title>
        <authorList>
            <person name="Morin E."/>
            <person name="San Clemente H."/>
            <person name="Chen E.C.H."/>
            <person name="De La Providencia I."/>
            <person name="Hainaut M."/>
            <person name="Kuo A."/>
            <person name="Kohler A."/>
            <person name="Murat C."/>
            <person name="Tang N."/>
            <person name="Roy S."/>
            <person name="Loubradou J."/>
            <person name="Henrissat B."/>
            <person name="Grigoriev I.V."/>
            <person name="Corradi N."/>
            <person name="Roux C."/>
            <person name="Martin F.M."/>
        </authorList>
    </citation>
    <scope>NUCLEOTIDE SEQUENCE [LARGE SCALE GENOMIC DNA]</scope>
    <source>
        <strain evidence="2 3">DAOM 194757</strain>
    </source>
</reference>
<gene>
    <name evidence="2" type="ORF">C2G38_2207199</name>
</gene>
<organism evidence="2 3">
    <name type="scientific">Gigaspora rosea</name>
    <dbReference type="NCBI Taxonomy" id="44941"/>
    <lineage>
        <taxon>Eukaryota</taxon>
        <taxon>Fungi</taxon>
        <taxon>Fungi incertae sedis</taxon>
        <taxon>Mucoromycota</taxon>
        <taxon>Glomeromycotina</taxon>
        <taxon>Glomeromycetes</taxon>
        <taxon>Diversisporales</taxon>
        <taxon>Gigasporaceae</taxon>
        <taxon>Gigaspora</taxon>
    </lineage>
</organism>
<feature type="region of interest" description="Disordered" evidence="1">
    <location>
        <begin position="1"/>
        <end position="24"/>
    </location>
</feature>
<feature type="compositionally biased region" description="Polar residues" evidence="1">
    <location>
        <begin position="1"/>
        <end position="20"/>
    </location>
</feature>
<dbReference type="EMBL" id="QKWP01001297">
    <property type="protein sequence ID" value="RIB10050.1"/>
    <property type="molecule type" value="Genomic_DNA"/>
</dbReference>
<evidence type="ECO:0000256" key="1">
    <source>
        <dbReference type="SAM" id="MobiDB-lite"/>
    </source>
</evidence>
<keyword evidence="3" id="KW-1185">Reference proteome</keyword>
<proteinExistence type="predicted"/>
<evidence type="ECO:0000313" key="3">
    <source>
        <dbReference type="Proteomes" id="UP000266673"/>
    </source>
</evidence>
<evidence type="ECO:0000313" key="2">
    <source>
        <dbReference type="EMBL" id="RIB10050.1"/>
    </source>
</evidence>
<accession>A0A397UIK0</accession>